<evidence type="ECO:0000256" key="1">
    <source>
        <dbReference type="SAM" id="Phobius"/>
    </source>
</evidence>
<feature type="transmembrane region" description="Helical" evidence="1">
    <location>
        <begin position="116"/>
        <end position="137"/>
    </location>
</feature>
<sequence length="191" mass="21487">IIFYDYALGIDEEVELFWRMPFLGPTWVFLANRYSLLVYGVACLLQVPTWTITTVLHKRILLTPSLMYTAFAALRVYALSNRHRGAGLGVLLIGMGPVFINLLVRAMRASGSHLFAVDTAIFASTVLTDLIVIVVTWRKTNRMWLQGRKSGTSSPLIILILRDGRFCIAFQWVCSSSSYDVASKAFCTLRK</sequence>
<protein>
    <recommendedName>
        <fullName evidence="2">DUF6533 domain-containing protein</fullName>
    </recommendedName>
</protein>
<feature type="transmembrane region" description="Helical" evidence="1">
    <location>
        <begin position="27"/>
        <end position="48"/>
    </location>
</feature>
<evidence type="ECO:0000313" key="4">
    <source>
        <dbReference type="Proteomes" id="UP000015241"/>
    </source>
</evidence>
<dbReference type="Proteomes" id="UP000015241">
    <property type="component" value="Unassembled WGS sequence"/>
</dbReference>
<keyword evidence="1" id="KW-1133">Transmembrane helix</keyword>
<dbReference type="InterPro" id="IPR045340">
    <property type="entry name" value="DUF6533"/>
</dbReference>
<accession>S8F8B4</accession>
<proteinExistence type="predicted"/>
<organism evidence="3 4">
    <name type="scientific">Fomitopsis schrenkii</name>
    <name type="common">Brown rot fungus</name>
    <dbReference type="NCBI Taxonomy" id="2126942"/>
    <lineage>
        <taxon>Eukaryota</taxon>
        <taxon>Fungi</taxon>
        <taxon>Dikarya</taxon>
        <taxon>Basidiomycota</taxon>
        <taxon>Agaricomycotina</taxon>
        <taxon>Agaricomycetes</taxon>
        <taxon>Polyporales</taxon>
        <taxon>Fomitopsis</taxon>
    </lineage>
</organism>
<dbReference type="EMBL" id="KE504171">
    <property type="protein sequence ID" value="EPS97895.1"/>
    <property type="molecule type" value="Genomic_DNA"/>
</dbReference>
<dbReference type="Pfam" id="PF20151">
    <property type="entry name" value="DUF6533"/>
    <property type="match status" value="1"/>
</dbReference>
<feature type="transmembrane region" description="Helical" evidence="1">
    <location>
        <begin position="85"/>
        <end position="104"/>
    </location>
</feature>
<dbReference type="HOGENOM" id="CLU_1424651_0_0_1"/>
<reference evidence="3 4" key="1">
    <citation type="journal article" date="2012" name="Science">
        <title>The Paleozoic origin of enzymatic lignin decomposition reconstructed from 31 fungal genomes.</title>
        <authorList>
            <person name="Floudas D."/>
            <person name="Binder M."/>
            <person name="Riley R."/>
            <person name="Barry K."/>
            <person name="Blanchette R.A."/>
            <person name="Henrissat B."/>
            <person name="Martinez A.T."/>
            <person name="Otillar R."/>
            <person name="Spatafora J.W."/>
            <person name="Yadav J.S."/>
            <person name="Aerts A."/>
            <person name="Benoit I."/>
            <person name="Boyd A."/>
            <person name="Carlson A."/>
            <person name="Copeland A."/>
            <person name="Coutinho P.M."/>
            <person name="de Vries R.P."/>
            <person name="Ferreira P."/>
            <person name="Findley K."/>
            <person name="Foster B."/>
            <person name="Gaskell J."/>
            <person name="Glotzer D."/>
            <person name="Gorecki P."/>
            <person name="Heitman J."/>
            <person name="Hesse C."/>
            <person name="Hori C."/>
            <person name="Igarashi K."/>
            <person name="Jurgens J.A."/>
            <person name="Kallen N."/>
            <person name="Kersten P."/>
            <person name="Kohler A."/>
            <person name="Kuees U."/>
            <person name="Kumar T.K.A."/>
            <person name="Kuo A."/>
            <person name="LaButti K."/>
            <person name="Larrondo L.F."/>
            <person name="Lindquist E."/>
            <person name="Ling A."/>
            <person name="Lombard V."/>
            <person name="Lucas S."/>
            <person name="Lundell T."/>
            <person name="Martin R."/>
            <person name="McLaughlin D.J."/>
            <person name="Morgenstern I."/>
            <person name="Morin E."/>
            <person name="Murat C."/>
            <person name="Nagy L.G."/>
            <person name="Nolan M."/>
            <person name="Ohm R.A."/>
            <person name="Patyshakuliyeva A."/>
            <person name="Rokas A."/>
            <person name="Ruiz-Duenas F.J."/>
            <person name="Sabat G."/>
            <person name="Salamov A."/>
            <person name="Samejima M."/>
            <person name="Schmutz J."/>
            <person name="Slot J.C."/>
            <person name="St John F."/>
            <person name="Stenlid J."/>
            <person name="Sun H."/>
            <person name="Sun S."/>
            <person name="Syed K."/>
            <person name="Tsang A."/>
            <person name="Wiebenga A."/>
            <person name="Young D."/>
            <person name="Pisabarro A."/>
            <person name="Eastwood D.C."/>
            <person name="Martin F."/>
            <person name="Cullen D."/>
            <person name="Grigoriev I.V."/>
            <person name="Hibbett D.S."/>
        </authorList>
    </citation>
    <scope>NUCLEOTIDE SEQUENCE</scope>
    <source>
        <strain evidence="4">FP-58527</strain>
    </source>
</reference>
<keyword evidence="1" id="KW-0472">Membrane</keyword>
<feature type="non-terminal residue" evidence="3">
    <location>
        <position position="1"/>
    </location>
</feature>
<keyword evidence="1" id="KW-0812">Transmembrane</keyword>
<keyword evidence="4" id="KW-1185">Reference proteome</keyword>
<feature type="transmembrane region" description="Helical" evidence="1">
    <location>
        <begin position="60"/>
        <end position="79"/>
    </location>
</feature>
<evidence type="ECO:0000259" key="2">
    <source>
        <dbReference type="Pfam" id="PF20151"/>
    </source>
</evidence>
<dbReference type="OrthoDB" id="2803882at2759"/>
<dbReference type="AlphaFoldDB" id="S8F8B4"/>
<feature type="domain" description="DUF6533" evidence="2">
    <location>
        <begin position="1"/>
        <end position="37"/>
    </location>
</feature>
<evidence type="ECO:0000313" key="3">
    <source>
        <dbReference type="EMBL" id="EPS97895.1"/>
    </source>
</evidence>
<gene>
    <name evidence="3" type="ORF">FOMPIDRAFT_1127493</name>
</gene>
<name>S8F8B4_FOMSC</name>
<dbReference type="InParanoid" id="S8F8B4"/>